<name>A0A9X7B0X0_BACTU</name>
<evidence type="ECO:0000313" key="2">
    <source>
        <dbReference type="Proteomes" id="UP000225910"/>
    </source>
</evidence>
<accession>A0A9X7B0X0</accession>
<gene>
    <name evidence="1" type="ORF">COK81_14875</name>
</gene>
<dbReference type="AlphaFoldDB" id="A0A9X7B0X0"/>
<protein>
    <submittedName>
        <fullName evidence="1">Uncharacterized protein</fullName>
    </submittedName>
</protein>
<reference evidence="1 2" key="1">
    <citation type="submission" date="2017-09" db="EMBL/GenBank/DDBJ databases">
        <title>Large-scale bioinformatics analysis of Bacillus genomes uncovers conserved roles of natural products in bacterial physiology.</title>
        <authorList>
            <consortium name="Agbiome Team Llc"/>
            <person name="Bleich R.M."/>
            <person name="Grubbs K.J."/>
            <person name="Santa Maria K.C."/>
            <person name="Allen S.E."/>
            <person name="Farag S."/>
            <person name="Shank E.A."/>
            <person name="Bowers A."/>
        </authorList>
    </citation>
    <scope>NUCLEOTIDE SEQUENCE [LARGE SCALE GENOMIC DNA]</scope>
    <source>
        <strain evidence="1 2">AFS064137</strain>
    </source>
</reference>
<organism evidence="1 2">
    <name type="scientific">Bacillus thuringiensis</name>
    <dbReference type="NCBI Taxonomy" id="1428"/>
    <lineage>
        <taxon>Bacteria</taxon>
        <taxon>Bacillati</taxon>
        <taxon>Bacillota</taxon>
        <taxon>Bacilli</taxon>
        <taxon>Bacillales</taxon>
        <taxon>Bacillaceae</taxon>
        <taxon>Bacillus</taxon>
        <taxon>Bacillus cereus group</taxon>
    </lineage>
</organism>
<comment type="caution">
    <text evidence="1">The sequence shown here is derived from an EMBL/GenBank/DDBJ whole genome shotgun (WGS) entry which is preliminary data.</text>
</comment>
<proteinExistence type="predicted"/>
<evidence type="ECO:0000313" key="1">
    <source>
        <dbReference type="EMBL" id="PFT92056.1"/>
    </source>
</evidence>
<dbReference type="RefSeq" id="WP_098679036.1">
    <property type="nucleotide sequence ID" value="NZ_NVCU01000112.1"/>
</dbReference>
<sequence>MTNEHEWEKLGSLSKQIRNDLFDLKQASQELKLSKRDMHAITRAIAYVDKYRSDAENLMFSKGIGNVNVFYGRDSE</sequence>
<dbReference type="EMBL" id="NVCU01000112">
    <property type="protein sequence ID" value="PFT92056.1"/>
    <property type="molecule type" value="Genomic_DNA"/>
</dbReference>
<dbReference type="Proteomes" id="UP000225910">
    <property type="component" value="Unassembled WGS sequence"/>
</dbReference>